<keyword evidence="3" id="KW-1185">Reference proteome</keyword>
<evidence type="ECO:0000313" key="2">
    <source>
        <dbReference type="EMBL" id="CAF4781066.1"/>
    </source>
</evidence>
<accession>A0A821N5W5</accession>
<organism evidence="2 3">
    <name type="scientific">Rotaria socialis</name>
    <dbReference type="NCBI Taxonomy" id="392032"/>
    <lineage>
        <taxon>Eukaryota</taxon>
        <taxon>Metazoa</taxon>
        <taxon>Spiralia</taxon>
        <taxon>Gnathifera</taxon>
        <taxon>Rotifera</taxon>
        <taxon>Eurotatoria</taxon>
        <taxon>Bdelloidea</taxon>
        <taxon>Philodinida</taxon>
        <taxon>Philodinidae</taxon>
        <taxon>Rotaria</taxon>
    </lineage>
</organism>
<comment type="caution">
    <text evidence="2">The sequence shown here is derived from an EMBL/GenBank/DDBJ whole genome shotgun (WGS) entry which is preliminary data.</text>
</comment>
<protein>
    <submittedName>
        <fullName evidence="2">Uncharacterized protein</fullName>
    </submittedName>
</protein>
<feature type="region of interest" description="Disordered" evidence="1">
    <location>
        <begin position="99"/>
        <end position="125"/>
    </location>
</feature>
<dbReference type="EMBL" id="CAJOBP010044561">
    <property type="protein sequence ID" value="CAF4781066.1"/>
    <property type="molecule type" value="Genomic_DNA"/>
</dbReference>
<feature type="non-terminal residue" evidence="2">
    <location>
        <position position="194"/>
    </location>
</feature>
<evidence type="ECO:0000313" key="3">
    <source>
        <dbReference type="Proteomes" id="UP000663873"/>
    </source>
</evidence>
<sequence length="194" mass="23862">SGRMLFERALYNWLFKKTKTFTLGLNADNNKTKNNNDIRLTRNTNYNIHQQHRLNNDKIIKYNQPPTIKPRIQFYNNQNNNNKQNNNNNNDKLDYAQKPYQRKQQQQHQQQRQQEPQWQQKQQHNNQINNRYSFKPKSNHVSRNVLISNYPHFLRHREEFFRKIIIPTELEKEKENIFLLSNLHYETEYFKSES</sequence>
<dbReference type="AlphaFoldDB" id="A0A821N5W5"/>
<name>A0A821N5W5_9BILA</name>
<gene>
    <name evidence="2" type="ORF">UJA718_LOCUS40381</name>
</gene>
<feature type="non-terminal residue" evidence="2">
    <location>
        <position position="1"/>
    </location>
</feature>
<reference evidence="2" key="1">
    <citation type="submission" date="2021-02" db="EMBL/GenBank/DDBJ databases">
        <authorList>
            <person name="Nowell W R."/>
        </authorList>
    </citation>
    <scope>NUCLEOTIDE SEQUENCE</scope>
</reference>
<dbReference type="Proteomes" id="UP000663873">
    <property type="component" value="Unassembled WGS sequence"/>
</dbReference>
<evidence type="ECO:0000256" key="1">
    <source>
        <dbReference type="SAM" id="MobiDB-lite"/>
    </source>
</evidence>
<proteinExistence type="predicted"/>